<feature type="domain" description="N-acetyltransferase" evidence="4">
    <location>
        <begin position="1"/>
        <end position="169"/>
    </location>
</feature>
<comment type="caution">
    <text evidence="5">The sequence shown here is derived from an EMBL/GenBank/DDBJ whole genome shotgun (WGS) entry which is preliminary data.</text>
</comment>
<evidence type="ECO:0000313" key="6">
    <source>
        <dbReference type="Proteomes" id="UP000774570"/>
    </source>
</evidence>
<proteinExistence type="predicted"/>
<dbReference type="InterPro" id="IPR016181">
    <property type="entry name" value="Acyl_CoA_acyltransferase"/>
</dbReference>
<dbReference type="InterPro" id="IPR050832">
    <property type="entry name" value="Bact_Acetyltransf"/>
</dbReference>
<dbReference type="EMBL" id="JAIBOA010000033">
    <property type="protein sequence ID" value="MBW8487333.1"/>
    <property type="molecule type" value="Genomic_DNA"/>
</dbReference>
<evidence type="ECO:0000256" key="3">
    <source>
        <dbReference type="SAM" id="MobiDB-lite"/>
    </source>
</evidence>
<protein>
    <submittedName>
        <fullName evidence="5">GNAT family N-acetyltransferase</fullName>
        <ecNumber evidence="5">2.3.1.-</ecNumber>
    </submittedName>
</protein>
<keyword evidence="2 5" id="KW-0012">Acyltransferase</keyword>
<evidence type="ECO:0000256" key="2">
    <source>
        <dbReference type="ARBA" id="ARBA00023315"/>
    </source>
</evidence>
<feature type="region of interest" description="Disordered" evidence="3">
    <location>
        <begin position="147"/>
        <end position="200"/>
    </location>
</feature>
<dbReference type="RefSeq" id="WP_220170572.1">
    <property type="nucleotide sequence ID" value="NZ_JAIBOA010000033.1"/>
</dbReference>
<dbReference type="CDD" id="cd04301">
    <property type="entry name" value="NAT_SF"/>
    <property type="match status" value="1"/>
</dbReference>
<dbReference type="Pfam" id="PF00583">
    <property type="entry name" value="Acetyltransf_1"/>
    <property type="match status" value="1"/>
</dbReference>
<organism evidence="5 6">
    <name type="scientific">Actinomadura parmotrematis</name>
    <dbReference type="NCBI Taxonomy" id="2864039"/>
    <lineage>
        <taxon>Bacteria</taxon>
        <taxon>Bacillati</taxon>
        <taxon>Actinomycetota</taxon>
        <taxon>Actinomycetes</taxon>
        <taxon>Streptosporangiales</taxon>
        <taxon>Thermomonosporaceae</taxon>
        <taxon>Actinomadura</taxon>
    </lineage>
</organism>
<dbReference type="Gene3D" id="3.40.630.30">
    <property type="match status" value="1"/>
</dbReference>
<dbReference type="SUPFAM" id="SSF55729">
    <property type="entry name" value="Acyl-CoA N-acyltransferases (Nat)"/>
    <property type="match status" value="1"/>
</dbReference>
<evidence type="ECO:0000313" key="5">
    <source>
        <dbReference type="EMBL" id="MBW8487333.1"/>
    </source>
</evidence>
<sequence length="200" mass="21995">MTIRRAEPADAAGIATVHVRSWQSAYRGSIPQDHLDRLSADERRPLWEHRIAASSWPVRGVLVAETDGRLTGFAPFGPTRDKDADPATVAEVAALYLEPEAQGSGLGRAPIAKALDNLTTAGYTQVTLWVLNTSTKARLFYENTGWRSDGTVKTTTARGPELTEPRYHRERLALPPGHRTPPPPNEPASERPPPHHHGHR</sequence>
<feature type="compositionally biased region" description="Basic and acidic residues" evidence="3">
    <location>
        <begin position="161"/>
        <end position="172"/>
    </location>
</feature>
<dbReference type="Proteomes" id="UP000774570">
    <property type="component" value="Unassembled WGS sequence"/>
</dbReference>
<dbReference type="PROSITE" id="PS51186">
    <property type="entry name" value="GNAT"/>
    <property type="match status" value="1"/>
</dbReference>
<dbReference type="GO" id="GO:0016746">
    <property type="term" value="F:acyltransferase activity"/>
    <property type="evidence" value="ECO:0007669"/>
    <property type="project" value="UniProtKB-KW"/>
</dbReference>
<evidence type="ECO:0000256" key="1">
    <source>
        <dbReference type="ARBA" id="ARBA00022679"/>
    </source>
</evidence>
<dbReference type="EC" id="2.3.1.-" evidence="5"/>
<evidence type="ECO:0000259" key="4">
    <source>
        <dbReference type="PROSITE" id="PS51186"/>
    </source>
</evidence>
<keyword evidence="6" id="KW-1185">Reference proteome</keyword>
<dbReference type="PANTHER" id="PTHR43877">
    <property type="entry name" value="AMINOALKYLPHOSPHONATE N-ACETYLTRANSFERASE-RELATED-RELATED"/>
    <property type="match status" value="1"/>
</dbReference>
<reference evidence="5 6" key="1">
    <citation type="submission" date="2021-07" db="EMBL/GenBank/DDBJ databases">
        <title>Actinomadura sp. PM05-2 isolated from lichen.</title>
        <authorList>
            <person name="Somphong A."/>
            <person name="Phongsopitanun W."/>
            <person name="Tanasupawat S."/>
            <person name="Peongsungnone V."/>
        </authorList>
    </citation>
    <scope>NUCLEOTIDE SEQUENCE [LARGE SCALE GENOMIC DNA]</scope>
    <source>
        <strain evidence="5 6">PM05-2</strain>
    </source>
</reference>
<name>A0ABS7G3Q2_9ACTN</name>
<dbReference type="InterPro" id="IPR000182">
    <property type="entry name" value="GNAT_dom"/>
</dbReference>
<accession>A0ABS7G3Q2</accession>
<gene>
    <name evidence="5" type="ORF">K1Y72_33615</name>
</gene>
<keyword evidence="1 5" id="KW-0808">Transferase</keyword>